<evidence type="ECO:0000256" key="1">
    <source>
        <dbReference type="ARBA" id="ARBA00004370"/>
    </source>
</evidence>
<accession>A0A1F6Y6S0</accession>
<name>A0A1F6Y6S0_9BACT</name>
<dbReference type="GO" id="GO:0045259">
    <property type="term" value="C:proton-transporting ATP synthase complex"/>
    <property type="evidence" value="ECO:0007669"/>
    <property type="project" value="UniProtKB-KW"/>
</dbReference>
<comment type="similarity">
    <text evidence="7">Belongs to the ATPase delta chain family.</text>
</comment>
<sequence length="137" mass="15503">MTTISNNNNIAQAIYLGSKDKKGHELNLYAKEAVKFLNKKRLLSKAENILIKLKEIVDKEEKIVPATVASANKLSPHAKHDLMRILAKRYNAKEVELSEILDERLLGGLKVEVGGELIDLTLRNRINKLKEYLIEKA</sequence>
<dbReference type="AlphaFoldDB" id="A0A1F6Y6S0"/>
<dbReference type="InterPro" id="IPR020781">
    <property type="entry name" value="ATPase_OSCP/d_CS"/>
</dbReference>
<comment type="function">
    <text evidence="7">F(1)F(0) ATP synthase produces ATP from ADP in the presence of a proton or sodium gradient. F-type ATPases consist of two structural domains, F(1) containing the extramembraneous catalytic core and F(0) containing the membrane proton channel, linked together by a central stalk and a peripheral stalk. During catalysis, ATP synthesis in the catalytic domain of F(1) is coupled via a rotary mechanism of the central stalk subunits to proton translocation.</text>
</comment>
<dbReference type="PANTHER" id="PTHR11910">
    <property type="entry name" value="ATP SYNTHASE DELTA CHAIN"/>
    <property type="match status" value="1"/>
</dbReference>
<proteinExistence type="inferred from homology"/>
<reference evidence="8 9" key="1">
    <citation type="journal article" date="2016" name="Nat. Commun.">
        <title>Thousands of microbial genomes shed light on interconnected biogeochemical processes in an aquifer system.</title>
        <authorList>
            <person name="Anantharaman K."/>
            <person name="Brown C.T."/>
            <person name="Hug L.A."/>
            <person name="Sharon I."/>
            <person name="Castelle C.J."/>
            <person name="Probst A.J."/>
            <person name="Thomas B.C."/>
            <person name="Singh A."/>
            <person name="Wilkins M.J."/>
            <person name="Karaoz U."/>
            <person name="Brodie E.L."/>
            <person name="Williams K.H."/>
            <person name="Hubbard S.S."/>
            <person name="Banfield J.F."/>
        </authorList>
    </citation>
    <scope>NUCLEOTIDE SEQUENCE [LARGE SCALE GENOMIC DNA]</scope>
</reference>
<dbReference type="Proteomes" id="UP000178645">
    <property type="component" value="Unassembled WGS sequence"/>
</dbReference>
<comment type="function">
    <text evidence="7">This protein is part of the stalk that links CF(0) to CF(1). It either transmits conformational changes from CF(0) to CF(1) or is implicated in proton conduction.</text>
</comment>
<keyword evidence="2 7" id="KW-0813">Transport</keyword>
<keyword evidence="7" id="KW-0139">CF(1)</keyword>
<evidence type="ECO:0000256" key="2">
    <source>
        <dbReference type="ARBA" id="ARBA00022448"/>
    </source>
</evidence>
<dbReference type="PRINTS" id="PR00125">
    <property type="entry name" value="ATPASEDELTA"/>
</dbReference>
<keyword evidence="3 7" id="KW-0375">Hydrogen ion transport</keyword>
<evidence type="ECO:0000256" key="4">
    <source>
        <dbReference type="ARBA" id="ARBA00023065"/>
    </source>
</evidence>
<keyword evidence="5 7" id="KW-0472">Membrane</keyword>
<evidence type="ECO:0000256" key="6">
    <source>
        <dbReference type="ARBA" id="ARBA00023310"/>
    </source>
</evidence>
<protein>
    <recommendedName>
        <fullName evidence="7">ATP synthase subunit delta</fullName>
    </recommendedName>
    <alternativeName>
        <fullName evidence="7">ATP synthase F(1) sector subunit delta</fullName>
    </alternativeName>
    <alternativeName>
        <fullName evidence="7">F-type ATPase subunit delta</fullName>
        <shortName evidence="7">F-ATPase subunit delta</shortName>
    </alternativeName>
</protein>
<dbReference type="Pfam" id="PF00213">
    <property type="entry name" value="OSCP"/>
    <property type="match status" value="1"/>
</dbReference>
<evidence type="ECO:0000313" key="9">
    <source>
        <dbReference type="Proteomes" id="UP000178645"/>
    </source>
</evidence>
<dbReference type="HAMAP" id="MF_01416">
    <property type="entry name" value="ATP_synth_delta_bact"/>
    <property type="match status" value="1"/>
</dbReference>
<gene>
    <name evidence="7" type="primary">atpH</name>
    <name evidence="8" type="ORF">A3G53_03245</name>
</gene>
<evidence type="ECO:0000256" key="7">
    <source>
        <dbReference type="HAMAP-Rule" id="MF_01416"/>
    </source>
</evidence>
<keyword evidence="4 7" id="KW-0406">Ion transport</keyword>
<comment type="subcellular location">
    <subcellularLocation>
        <location evidence="7">Cell membrane</location>
        <topology evidence="7">Peripheral membrane protein</topology>
    </subcellularLocation>
    <subcellularLocation>
        <location evidence="1">Membrane</location>
    </subcellularLocation>
</comment>
<evidence type="ECO:0000313" key="8">
    <source>
        <dbReference type="EMBL" id="OGJ02070.1"/>
    </source>
</evidence>
<dbReference type="GO" id="GO:0005886">
    <property type="term" value="C:plasma membrane"/>
    <property type="evidence" value="ECO:0007669"/>
    <property type="project" value="UniProtKB-SubCell"/>
</dbReference>
<dbReference type="GO" id="GO:0046933">
    <property type="term" value="F:proton-transporting ATP synthase activity, rotational mechanism"/>
    <property type="evidence" value="ECO:0007669"/>
    <property type="project" value="UniProtKB-UniRule"/>
</dbReference>
<dbReference type="EMBL" id="MFVU01000013">
    <property type="protein sequence ID" value="OGJ02070.1"/>
    <property type="molecule type" value="Genomic_DNA"/>
</dbReference>
<comment type="caution">
    <text evidence="8">The sequence shown here is derived from an EMBL/GenBank/DDBJ whole genome shotgun (WGS) entry which is preliminary data.</text>
</comment>
<dbReference type="PROSITE" id="PS00389">
    <property type="entry name" value="ATPASE_DELTA"/>
    <property type="match status" value="1"/>
</dbReference>
<keyword evidence="6 7" id="KW-0066">ATP synthesis</keyword>
<keyword evidence="7" id="KW-1003">Cell membrane</keyword>
<organism evidence="8 9">
    <name type="scientific">Candidatus Nomurabacteria bacterium RIFCSPLOWO2_12_FULL_44_11</name>
    <dbReference type="NCBI Taxonomy" id="1801796"/>
    <lineage>
        <taxon>Bacteria</taxon>
        <taxon>Candidatus Nomuraibacteriota</taxon>
    </lineage>
</organism>
<evidence type="ECO:0000256" key="3">
    <source>
        <dbReference type="ARBA" id="ARBA00022781"/>
    </source>
</evidence>
<evidence type="ECO:0000256" key="5">
    <source>
        <dbReference type="ARBA" id="ARBA00023136"/>
    </source>
</evidence>
<dbReference type="InterPro" id="IPR000711">
    <property type="entry name" value="ATPase_OSCP/dsu"/>
</dbReference>